<name>A0A923LVI8_9FIRM</name>
<comment type="caution">
    <text evidence="1">The sequence shown here is derived from an EMBL/GenBank/DDBJ whole genome shotgun (WGS) entry which is preliminary data.</text>
</comment>
<proteinExistence type="predicted"/>
<organism evidence="1 2">
    <name type="scientific">Agathobaculum faecis</name>
    <dbReference type="NCBI Taxonomy" id="2763013"/>
    <lineage>
        <taxon>Bacteria</taxon>
        <taxon>Bacillati</taxon>
        <taxon>Bacillota</taxon>
        <taxon>Clostridia</taxon>
        <taxon>Eubacteriales</taxon>
        <taxon>Butyricicoccaceae</taxon>
        <taxon>Agathobaculum</taxon>
    </lineage>
</organism>
<evidence type="ECO:0000313" key="2">
    <source>
        <dbReference type="Proteomes" id="UP000606499"/>
    </source>
</evidence>
<dbReference type="Proteomes" id="UP000606499">
    <property type="component" value="Unassembled WGS sequence"/>
</dbReference>
<dbReference type="AlphaFoldDB" id="A0A923LVI8"/>
<sequence length="114" mass="12515">MAKYEKQLTGDFDAVLSRLFDAVMNGSMSASYEDGSDWEANGVRCAVRVFERYSWAGGNRVSMNLTLAGYGNRLFLSAITSGGSQAMFWKVNTMGEESFLETLVPVAEEYAAGR</sequence>
<protein>
    <submittedName>
        <fullName evidence="1">Uncharacterized protein</fullName>
    </submittedName>
</protein>
<keyword evidence="2" id="KW-1185">Reference proteome</keyword>
<reference evidence="1" key="1">
    <citation type="submission" date="2020-08" db="EMBL/GenBank/DDBJ databases">
        <title>Genome public.</title>
        <authorList>
            <person name="Liu C."/>
            <person name="Sun Q."/>
        </authorList>
    </citation>
    <scope>NUCLEOTIDE SEQUENCE</scope>
    <source>
        <strain evidence="1">NSJ-28</strain>
    </source>
</reference>
<dbReference type="RefSeq" id="WP_186949785.1">
    <property type="nucleotide sequence ID" value="NZ_JACOPL010000004.1"/>
</dbReference>
<evidence type="ECO:0000313" key="1">
    <source>
        <dbReference type="EMBL" id="MBC5724915.1"/>
    </source>
</evidence>
<dbReference type="EMBL" id="JACOPL010000004">
    <property type="protein sequence ID" value="MBC5724915.1"/>
    <property type="molecule type" value="Genomic_DNA"/>
</dbReference>
<gene>
    <name evidence="1" type="ORF">H8S45_05510</name>
</gene>
<dbReference type="Pfam" id="PF19524">
    <property type="entry name" value="DUF6054"/>
    <property type="match status" value="1"/>
</dbReference>
<accession>A0A923LVI8</accession>
<dbReference type="InterPro" id="IPR046117">
    <property type="entry name" value="DUF6054"/>
</dbReference>